<proteinExistence type="predicted"/>
<dbReference type="EMBL" id="FWYC01000007">
    <property type="protein sequence ID" value="SMC94793.1"/>
    <property type="molecule type" value="Genomic_DNA"/>
</dbReference>
<organism evidence="1 2">
    <name type="scientific">Lentzea albidocapillata</name>
    <dbReference type="NCBI Taxonomy" id="40571"/>
    <lineage>
        <taxon>Bacteria</taxon>
        <taxon>Bacillati</taxon>
        <taxon>Actinomycetota</taxon>
        <taxon>Actinomycetes</taxon>
        <taxon>Pseudonocardiales</taxon>
        <taxon>Pseudonocardiaceae</taxon>
        <taxon>Lentzea</taxon>
    </lineage>
</organism>
<name>A0A1W2DBK8_9PSEU</name>
<keyword evidence="2" id="KW-1185">Reference proteome</keyword>
<dbReference type="AlphaFoldDB" id="A0A1W2DBK8"/>
<evidence type="ECO:0000313" key="1">
    <source>
        <dbReference type="EMBL" id="SMC94793.1"/>
    </source>
</evidence>
<dbReference type="Proteomes" id="UP000192840">
    <property type="component" value="Unassembled WGS sequence"/>
</dbReference>
<reference evidence="2" key="1">
    <citation type="submission" date="2017-04" db="EMBL/GenBank/DDBJ databases">
        <authorList>
            <person name="Varghese N."/>
            <person name="Submissions S."/>
        </authorList>
    </citation>
    <scope>NUCLEOTIDE SEQUENCE [LARGE SCALE GENOMIC DNA]</scope>
    <source>
        <strain evidence="2">DSM 44073</strain>
    </source>
</reference>
<sequence>MSDIGIGATVVGVDGSSAGRTALSWAEVRNILQEGAYAVWKVPWIPA</sequence>
<dbReference type="RefSeq" id="WP_157513128.1">
    <property type="nucleotide sequence ID" value="NZ_FWYC01000007.1"/>
</dbReference>
<accession>A0A1W2DBK8</accession>
<protein>
    <submittedName>
        <fullName evidence="1">Uncharacterized protein</fullName>
    </submittedName>
</protein>
<evidence type="ECO:0000313" key="2">
    <source>
        <dbReference type="Proteomes" id="UP000192840"/>
    </source>
</evidence>
<gene>
    <name evidence="1" type="ORF">SAMN05660733_02824</name>
</gene>